<feature type="signal peptide" evidence="1">
    <location>
        <begin position="1"/>
        <end position="19"/>
    </location>
</feature>
<evidence type="ECO:0000313" key="2">
    <source>
        <dbReference type="EMBL" id="ETM99332.1"/>
    </source>
</evidence>
<evidence type="ECO:0008006" key="4">
    <source>
        <dbReference type="Google" id="ProtNLM"/>
    </source>
</evidence>
<organism evidence="2 3">
    <name type="scientific">Phytophthora nicotianae (strain INRA-310)</name>
    <name type="common">Phytophthora parasitica</name>
    <dbReference type="NCBI Taxonomy" id="761204"/>
    <lineage>
        <taxon>Eukaryota</taxon>
        <taxon>Sar</taxon>
        <taxon>Stramenopiles</taxon>
        <taxon>Oomycota</taxon>
        <taxon>Peronosporomycetes</taxon>
        <taxon>Peronosporales</taxon>
        <taxon>Peronosporaceae</taxon>
        <taxon>Phytophthora</taxon>
    </lineage>
</organism>
<sequence length="193" mass="19343">MSIASIAVALVYFLSFVAADHLMTSDQTMGMTSGLRGGGAIVPVGVFINRIDAKNNKIVVTDSKIRLSKSDRVQLADTLKEMMANNQEAGAAGDMSTEDIFGLLTRVATTPGVLSNAAGIISAARSGDTSALAGHVVGLLGAAVPAAISTPAPIPAVVDTPAPVAAPMTPYAAPAAAPMAPADVPTVMTPTSS</sequence>
<name>W2PE57_PHYN3</name>
<dbReference type="Proteomes" id="UP000018817">
    <property type="component" value="Unassembled WGS sequence"/>
</dbReference>
<dbReference type="EMBL" id="KI669654">
    <property type="protein sequence ID" value="ETM99332.1"/>
    <property type="molecule type" value="Genomic_DNA"/>
</dbReference>
<dbReference type="RefSeq" id="XP_008915372.1">
    <property type="nucleotide sequence ID" value="XM_008917124.1"/>
</dbReference>
<dbReference type="AlphaFoldDB" id="W2PE57"/>
<gene>
    <name evidence="2" type="ORF">PPTG_18562</name>
</gene>
<reference evidence="3" key="1">
    <citation type="submission" date="2011-12" db="EMBL/GenBank/DDBJ databases">
        <authorList>
            <consortium name="The Broad Institute Genome Sequencing Platform"/>
            <person name="Russ C."/>
            <person name="Tyler B."/>
            <person name="Panabieres F."/>
            <person name="Shan W."/>
            <person name="Tripathy S."/>
            <person name="Grunwald N."/>
            <person name="Machado M."/>
            <person name="Young S.K."/>
            <person name="Zeng Q."/>
            <person name="Gargeya S."/>
            <person name="Fitzgerald M."/>
            <person name="Haas B."/>
            <person name="Abouelleil A."/>
            <person name="Alvarado L."/>
            <person name="Arachchi H.M."/>
            <person name="Berlin A."/>
            <person name="Chapman S.B."/>
            <person name="Gearin G."/>
            <person name="Goldberg J."/>
            <person name="Griggs A."/>
            <person name="Gujja S."/>
            <person name="Hansen M."/>
            <person name="Heiman D."/>
            <person name="Howarth C."/>
            <person name="Larimer J."/>
            <person name="Lui A."/>
            <person name="MacDonald P.J.P."/>
            <person name="McCowen C."/>
            <person name="Montmayeur A."/>
            <person name="Murphy C."/>
            <person name="Neiman D."/>
            <person name="Pearson M."/>
            <person name="Priest M."/>
            <person name="Roberts A."/>
            <person name="Saif S."/>
            <person name="Shea T."/>
            <person name="Sisk P."/>
            <person name="Stolte C."/>
            <person name="Sykes S."/>
            <person name="Wortman J."/>
            <person name="Nusbaum C."/>
            <person name="Birren B."/>
        </authorList>
    </citation>
    <scope>NUCLEOTIDE SEQUENCE [LARGE SCALE GENOMIC DNA]</scope>
    <source>
        <strain evidence="3">INRA-310</strain>
    </source>
</reference>
<protein>
    <recommendedName>
        <fullName evidence="4">RxLR effector protein</fullName>
    </recommendedName>
</protein>
<accession>W2PE57</accession>
<reference evidence="2 3" key="2">
    <citation type="submission" date="2013-11" db="EMBL/GenBank/DDBJ databases">
        <title>The Genome Sequence of Phytophthora parasitica INRA-310.</title>
        <authorList>
            <consortium name="The Broad Institute Genomics Platform"/>
            <person name="Russ C."/>
            <person name="Tyler B."/>
            <person name="Panabieres F."/>
            <person name="Shan W."/>
            <person name="Tripathy S."/>
            <person name="Grunwald N."/>
            <person name="Machado M."/>
            <person name="Johnson C.S."/>
            <person name="Arredondo F."/>
            <person name="Hong C."/>
            <person name="Coffey M."/>
            <person name="Young S.K."/>
            <person name="Zeng Q."/>
            <person name="Gargeya S."/>
            <person name="Fitzgerald M."/>
            <person name="Abouelleil A."/>
            <person name="Alvarado L."/>
            <person name="Chapman S.B."/>
            <person name="Gainer-Dewar J."/>
            <person name="Goldberg J."/>
            <person name="Griggs A."/>
            <person name="Gujja S."/>
            <person name="Hansen M."/>
            <person name="Howarth C."/>
            <person name="Imamovic A."/>
            <person name="Ireland A."/>
            <person name="Larimer J."/>
            <person name="McCowan C."/>
            <person name="Murphy C."/>
            <person name="Pearson M."/>
            <person name="Poon T.W."/>
            <person name="Priest M."/>
            <person name="Roberts A."/>
            <person name="Saif S."/>
            <person name="Shea T."/>
            <person name="Sykes S."/>
            <person name="Wortman J."/>
            <person name="Nusbaum C."/>
            <person name="Birren B."/>
        </authorList>
    </citation>
    <scope>NUCLEOTIDE SEQUENCE [LARGE SCALE GENOMIC DNA]</scope>
    <source>
        <strain evidence="2 3">INRA-310</strain>
    </source>
</reference>
<proteinExistence type="predicted"/>
<dbReference type="GeneID" id="20187426"/>
<dbReference type="OrthoDB" id="166971at2759"/>
<feature type="chain" id="PRO_5004821982" description="RxLR effector protein" evidence="1">
    <location>
        <begin position="20"/>
        <end position="193"/>
    </location>
</feature>
<dbReference type="VEuPathDB" id="FungiDB:PPTG_18562"/>
<evidence type="ECO:0000256" key="1">
    <source>
        <dbReference type="SAM" id="SignalP"/>
    </source>
</evidence>
<evidence type="ECO:0000313" key="3">
    <source>
        <dbReference type="Proteomes" id="UP000018817"/>
    </source>
</evidence>
<keyword evidence="1" id="KW-0732">Signal</keyword>
<dbReference type="OMA" id="QTIKEMM"/>